<dbReference type="AlphaFoldDB" id="A0A1M5U2R8"/>
<organism evidence="8 9">
    <name type="scientific">Wenyingzhuangia marina</name>
    <dbReference type="NCBI Taxonomy" id="1195760"/>
    <lineage>
        <taxon>Bacteria</taxon>
        <taxon>Pseudomonadati</taxon>
        <taxon>Bacteroidota</taxon>
        <taxon>Flavobacteriia</taxon>
        <taxon>Flavobacteriales</taxon>
        <taxon>Flavobacteriaceae</taxon>
        <taxon>Wenyingzhuangia</taxon>
    </lineage>
</organism>
<feature type="domain" description="RNA polymerase sigma factor 70 region 4 type 2" evidence="7">
    <location>
        <begin position="132"/>
        <end position="170"/>
    </location>
</feature>
<dbReference type="InterPro" id="IPR013324">
    <property type="entry name" value="RNA_pol_sigma_r3/r4-like"/>
</dbReference>
<feature type="domain" description="RNA polymerase sigma-70 region 2" evidence="6">
    <location>
        <begin position="27"/>
        <end position="96"/>
    </location>
</feature>
<keyword evidence="4" id="KW-0238">DNA-binding</keyword>
<evidence type="ECO:0000256" key="5">
    <source>
        <dbReference type="ARBA" id="ARBA00023163"/>
    </source>
</evidence>
<keyword evidence="5" id="KW-0804">Transcription</keyword>
<proteinExistence type="inferred from homology"/>
<reference evidence="9" key="1">
    <citation type="submission" date="2016-11" db="EMBL/GenBank/DDBJ databases">
        <authorList>
            <person name="Varghese N."/>
            <person name="Submissions S."/>
        </authorList>
    </citation>
    <scope>NUCLEOTIDE SEQUENCE [LARGE SCALE GENOMIC DNA]</scope>
    <source>
        <strain evidence="9">DSM 100572</strain>
    </source>
</reference>
<dbReference type="InterPro" id="IPR013325">
    <property type="entry name" value="RNA_pol_sigma_r2"/>
</dbReference>
<dbReference type="Proteomes" id="UP000184109">
    <property type="component" value="Unassembled WGS sequence"/>
</dbReference>
<dbReference type="InterPro" id="IPR013249">
    <property type="entry name" value="RNA_pol_sigma70_r4_t2"/>
</dbReference>
<dbReference type="GO" id="GO:0006352">
    <property type="term" value="P:DNA-templated transcription initiation"/>
    <property type="evidence" value="ECO:0007669"/>
    <property type="project" value="InterPro"/>
</dbReference>
<dbReference type="Pfam" id="PF04542">
    <property type="entry name" value="Sigma70_r2"/>
    <property type="match status" value="1"/>
</dbReference>
<dbReference type="OrthoDB" id="9790423at2"/>
<dbReference type="EMBL" id="FQXQ01000002">
    <property type="protein sequence ID" value="SHH57322.1"/>
    <property type="molecule type" value="Genomic_DNA"/>
</dbReference>
<dbReference type="NCBIfam" id="TIGR02937">
    <property type="entry name" value="sigma70-ECF"/>
    <property type="match status" value="1"/>
</dbReference>
<evidence type="ECO:0000313" key="9">
    <source>
        <dbReference type="Proteomes" id="UP000184109"/>
    </source>
</evidence>
<dbReference type="Gene3D" id="1.10.1740.10">
    <property type="match status" value="1"/>
</dbReference>
<keyword evidence="9" id="KW-1185">Reference proteome</keyword>
<comment type="similarity">
    <text evidence="1">Belongs to the sigma-70 factor family. ECF subfamily.</text>
</comment>
<evidence type="ECO:0000256" key="4">
    <source>
        <dbReference type="ARBA" id="ARBA00023125"/>
    </source>
</evidence>
<evidence type="ECO:0000259" key="6">
    <source>
        <dbReference type="Pfam" id="PF04542"/>
    </source>
</evidence>
<dbReference type="SUPFAM" id="SSF88659">
    <property type="entry name" value="Sigma3 and sigma4 domains of RNA polymerase sigma factors"/>
    <property type="match status" value="1"/>
</dbReference>
<dbReference type="InterPro" id="IPR014284">
    <property type="entry name" value="RNA_pol_sigma-70_dom"/>
</dbReference>
<dbReference type="InterPro" id="IPR036388">
    <property type="entry name" value="WH-like_DNA-bd_sf"/>
</dbReference>
<dbReference type="Gene3D" id="1.10.10.10">
    <property type="entry name" value="Winged helix-like DNA-binding domain superfamily/Winged helix DNA-binding domain"/>
    <property type="match status" value="1"/>
</dbReference>
<evidence type="ECO:0000256" key="2">
    <source>
        <dbReference type="ARBA" id="ARBA00023015"/>
    </source>
</evidence>
<protein>
    <submittedName>
        <fullName evidence="8">RNA polymerase, sigma subunit, ECF family</fullName>
    </submittedName>
</protein>
<keyword evidence="3" id="KW-0731">Sigma factor</keyword>
<dbReference type="Pfam" id="PF08281">
    <property type="entry name" value="Sigma70_r4_2"/>
    <property type="match status" value="1"/>
</dbReference>
<evidence type="ECO:0000256" key="1">
    <source>
        <dbReference type="ARBA" id="ARBA00010641"/>
    </source>
</evidence>
<dbReference type="STRING" id="1195760.SAMN05444281_1001"/>
<evidence type="ECO:0000313" key="8">
    <source>
        <dbReference type="EMBL" id="SHH57322.1"/>
    </source>
</evidence>
<keyword evidence="2" id="KW-0805">Transcription regulation</keyword>
<dbReference type="GO" id="GO:0016987">
    <property type="term" value="F:sigma factor activity"/>
    <property type="evidence" value="ECO:0007669"/>
    <property type="project" value="UniProtKB-KW"/>
</dbReference>
<dbReference type="RefSeq" id="WP_073118937.1">
    <property type="nucleotide sequence ID" value="NZ_BMEN01000002.1"/>
</dbReference>
<dbReference type="SUPFAM" id="SSF88946">
    <property type="entry name" value="Sigma2 domain of RNA polymerase sigma factors"/>
    <property type="match status" value="1"/>
</dbReference>
<dbReference type="CDD" id="cd06171">
    <property type="entry name" value="Sigma70_r4"/>
    <property type="match status" value="1"/>
</dbReference>
<sequence>MELNSKQSDATLVSLYIKGDEKCLSELIARHEEKIFGYIYSKTFDRDLSDDLFQDTFIKIIHTLKRGKYNEEGKFLPWALRIAHNLTMDFYRDKKRKKTKYATENYDVLDFIEAEDLNAEDKIELEQTLKNVAELVDFLPEDQQEVLRMRIFMDLSFKEIAEHTNVSINTALGRMRYALINLRKILAEKEVIKFN</sequence>
<evidence type="ECO:0000259" key="7">
    <source>
        <dbReference type="Pfam" id="PF08281"/>
    </source>
</evidence>
<dbReference type="InterPro" id="IPR007627">
    <property type="entry name" value="RNA_pol_sigma70_r2"/>
</dbReference>
<gene>
    <name evidence="8" type="ORF">SAMN05444281_1001</name>
</gene>
<name>A0A1M5U2R8_9FLAO</name>
<dbReference type="PANTHER" id="PTHR43133">
    <property type="entry name" value="RNA POLYMERASE ECF-TYPE SIGMA FACTO"/>
    <property type="match status" value="1"/>
</dbReference>
<dbReference type="InterPro" id="IPR039425">
    <property type="entry name" value="RNA_pol_sigma-70-like"/>
</dbReference>
<dbReference type="PANTHER" id="PTHR43133:SF8">
    <property type="entry name" value="RNA POLYMERASE SIGMA FACTOR HI_1459-RELATED"/>
    <property type="match status" value="1"/>
</dbReference>
<dbReference type="GO" id="GO:0003677">
    <property type="term" value="F:DNA binding"/>
    <property type="evidence" value="ECO:0007669"/>
    <property type="project" value="UniProtKB-KW"/>
</dbReference>
<evidence type="ECO:0000256" key="3">
    <source>
        <dbReference type="ARBA" id="ARBA00023082"/>
    </source>
</evidence>
<accession>A0A1M5U2R8</accession>